<dbReference type="EMBL" id="JABWUV010000008">
    <property type="protein sequence ID" value="KAF6336796.1"/>
    <property type="molecule type" value="Genomic_DNA"/>
</dbReference>
<comment type="caution">
    <text evidence="1">The sequence shown here is derived from an EMBL/GenBank/DDBJ whole genome shotgun (WGS) entry which is preliminary data.</text>
</comment>
<protein>
    <submittedName>
        <fullName evidence="1">Uncharacterized protein</fullName>
    </submittedName>
</protein>
<dbReference type="Proteomes" id="UP000527355">
    <property type="component" value="Unassembled WGS sequence"/>
</dbReference>
<evidence type="ECO:0000313" key="2">
    <source>
        <dbReference type="Proteomes" id="UP000527355"/>
    </source>
</evidence>
<name>A0A7J7WHK3_MYOMY</name>
<evidence type="ECO:0000313" key="1">
    <source>
        <dbReference type="EMBL" id="KAF6336796.1"/>
    </source>
</evidence>
<proteinExistence type="predicted"/>
<gene>
    <name evidence="1" type="ORF">mMyoMyo1_012018</name>
</gene>
<reference evidence="1 2" key="1">
    <citation type="journal article" date="2020" name="Nature">
        <title>Six reference-quality genomes reveal evolution of bat adaptations.</title>
        <authorList>
            <person name="Jebb D."/>
            <person name="Huang Z."/>
            <person name="Pippel M."/>
            <person name="Hughes G.M."/>
            <person name="Lavrichenko K."/>
            <person name="Devanna P."/>
            <person name="Winkler S."/>
            <person name="Jermiin L.S."/>
            <person name="Skirmuntt E.C."/>
            <person name="Katzourakis A."/>
            <person name="Burkitt-Gray L."/>
            <person name="Ray D.A."/>
            <person name="Sullivan K.A.M."/>
            <person name="Roscito J.G."/>
            <person name="Kirilenko B.M."/>
            <person name="Davalos L.M."/>
            <person name="Corthals A.P."/>
            <person name="Power M.L."/>
            <person name="Jones G."/>
            <person name="Ransome R.D."/>
            <person name="Dechmann D.K.N."/>
            <person name="Locatelli A.G."/>
            <person name="Puechmaille S.J."/>
            <person name="Fedrigo O."/>
            <person name="Jarvis E.D."/>
            <person name="Hiller M."/>
            <person name="Vernes S.C."/>
            <person name="Myers E.W."/>
            <person name="Teeling E.C."/>
        </authorList>
    </citation>
    <scope>NUCLEOTIDE SEQUENCE [LARGE SCALE GENOMIC DNA]</scope>
    <source>
        <strain evidence="1">MMyoMyo1</strain>
        <tissue evidence="1">Flight muscle</tissue>
    </source>
</reference>
<keyword evidence="2" id="KW-1185">Reference proteome</keyword>
<organism evidence="1 2">
    <name type="scientific">Myotis myotis</name>
    <name type="common">Greater mouse-eared bat</name>
    <name type="synonym">Vespertilio myotis</name>
    <dbReference type="NCBI Taxonomy" id="51298"/>
    <lineage>
        <taxon>Eukaryota</taxon>
        <taxon>Metazoa</taxon>
        <taxon>Chordata</taxon>
        <taxon>Craniata</taxon>
        <taxon>Vertebrata</taxon>
        <taxon>Euteleostomi</taxon>
        <taxon>Mammalia</taxon>
        <taxon>Eutheria</taxon>
        <taxon>Laurasiatheria</taxon>
        <taxon>Chiroptera</taxon>
        <taxon>Yangochiroptera</taxon>
        <taxon>Vespertilionidae</taxon>
        <taxon>Myotis</taxon>
    </lineage>
</organism>
<dbReference type="AlphaFoldDB" id="A0A7J7WHK3"/>
<sequence length="122" mass="13819">MALQIRNPPLRSSWSRGVDTKVQKSLFNRIWFYHQGMRREWFAPSGKSLKASYMGATVAEEGREESHITPCLLGLKACHSVLVLVKCWSPCAFMHKGLKCACGELNLKKQLEGLQVVQEMPQ</sequence>
<accession>A0A7J7WHK3</accession>